<reference evidence="2" key="1">
    <citation type="submission" date="2003-08" db="EMBL/GenBank/DDBJ databases">
        <authorList>
            <person name="Birren B."/>
            <person name="Nusbaum C."/>
            <person name="Abebe A."/>
            <person name="Abouelleil A."/>
            <person name="Adekoya E."/>
            <person name="Ait-zahra M."/>
            <person name="Allen N."/>
            <person name="Allen T."/>
            <person name="An P."/>
            <person name="Anderson M."/>
            <person name="Anderson S."/>
            <person name="Arachchi H."/>
            <person name="Armbruster J."/>
            <person name="Bachantsang P."/>
            <person name="Baldwin J."/>
            <person name="Barry A."/>
            <person name="Bayul T."/>
            <person name="Blitshsteyn B."/>
            <person name="Bloom T."/>
            <person name="Blye J."/>
            <person name="Boguslavskiy L."/>
            <person name="Borowsky M."/>
            <person name="Boukhgalter B."/>
            <person name="Brunache A."/>
            <person name="Butler J."/>
            <person name="Calixte N."/>
            <person name="Calvo S."/>
            <person name="Camarata J."/>
            <person name="Campo K."/>
            <person name="Chang J."/>
            <person name="Cheshatsang Y."/>
            <person name="Citroen M."/>
            <person name="Collymore A."/>
            <person name="Considine T."/>
            <person name="Cook A."/>
            <person name="Cooke P."/>
            <person name="Corum B."/>
            <person name="Cuomo C."/>
            <person name="David R."/>
            <person name="Dawoe T."/>
            <person name="Degray S."/>
            <person name="Dodge S."/>
            <person name="Dooley K."/>
            <person name="Dorje P."/>
            <person name="Dorjee K."/>
            <person name="Dorris L."/>
            <person name="Duffey N."/>
            <person name="Dupes A."/>
            <person name="Elkins T."/>
            <person name="Engels R."/>
            <person name="Erickson J."/>
            <person name="Farina A."/>
            <person name="Faro S."/>
            <person name="Ferreira P."/>
            <person name="Fischer H."/>
            <person name="Fitzgerald M."/>
            <person name="Foley K."/>
            <person name="Gage D."/>
            <person name="Galagan J."/>
            <person name="Gearin G."/>
            <person name="Gnerre S."/>
            <person name="Gnirke A."/>
            <person name="Goyette A."/>
            <person name="Graham J."/>
            <person name="Grandbois E."/>
            <person name="Gyaltsen K."/>
            <person name="Hafez N."/>
            <person name="Hagopian D."/>
            <person name="Hagos B."/>
            <person name="Hall J."/>
            <person name="Hatcher B."/>
            <person name="Heller A."/>
            <person name="Higgins H."/>
            <person name="Honan T."/>
            <person name="Horn A."/>
            <person name="Houde N."/>
            <person name="Hughes L."/>
            <person name="Hulme W."/>
            <person name="Husby E."/>
            <person name="Iliev I."/>
            <person name="Jaffe D."/>
            <person name="Jones C."/>
            <person name="Kamal M."/>
            <person name="Kamat A."/>
            <person name="Kamvysselis M."/>
            <person name="Karlsson E."/>
            <person name="Kells C."/>
            <person name="Kieu A."/>
            <person name="Kisner P."/>
            <person name="Kodira C."/>
            <person name="Kulbokas E."/>
            <person name="Labutti K."/>
            <person name="Lama D."/>
            <person name="Landers T."/>
            <person name="Leger J."/>
            <person name="Levine S."/>
            <person name="Lewis D."/>
            <person name="Lewis T."/>
            <person name="Lindblad-toh K."/>
            <person name="Liu X."/>
            <person name="Lokyitsang T."/>
            <person name="Lokyitsang Y."/>
            <person name="Lucien O."/>
            <person name="Lui A."/>
            <person name="Ma L.J."/>
            <person name="Mabbitt R."/>
            <person name="Macdonald J."/>
            <person name="Maclean C."/>
            <person name="Major J."/>
            <person name="Manning J."/>
            <person name="Marabella R."/>
            <person name="Maru K."/>
            <person name="Matthews C."/>
            <person name="Mauceli E."/>
            <person name="Mccarthy M."/>
            <person name="Mcdonough S."/>
            <person name="Mcghee T."/>
            <person name="Meldrim J."/>
            <person name="Meneus L."/>
            <person name="Mesirov J."/>
            <person name="Mihalev A."/>
            <person name="Mihova T."/>
            <person name="Mikkelsen T."/>
            <person name="Mlenga V."/>
            <person name="Moru K."/>
            <person name="Mozes J."/>
            <person name="Mulrain L."/>
            <person name="Munson G."/>
            <person name="Naylor J."/>
            <person name="Newes C."/>
            <person name="Nguyen C."/>
            <person name="Nguyen N."/>
            <person name="Nguyen T."/>
            <person name="Nicol R."/>
            <person name="Nielsen C."/>
            <person name="Nizzari M."/>
            <person name="Norbu C."/>
            <person name="Norbu N."/>
            <person name="O'donnell P."/>
            <person name="Okoawo O."/>
            <person name="O'leary S."/>
            <person name="Omotosho B."/>
            <person name="O'neill K."/>
            <person name="Osman S."/>
            <person name="Parker S."/>
            <person name="Perrin D."/>
            <person name="Phunkhang P."/>
            <person name="Piqani B."/>
            <person name="Purcell S."/>
            <person name="Rachupka T."/>
            <person name="Ramasamy U."/>
            <person name="Rameau R."/>
            <person name="Ray V."/>
            <person name="Raymond C."/>
            <person name="Retta R."/>
            <person name="Richardson S."/>
            <person name="Rise C."/>
            <person name="Rodriguez J."/>
            <person name="Rogers J."/>
            <person name="Rogov P."/>
            <person name="Rutman M."/>
            <person name="Schupbach R."/>
            <person name="Seaman C."/>
            <person name="Settipalli S."/>
            <person name="Sharpe T."/>
            <person name="Sheridan J."/>
            <person name="Sherpa N."/>
            <person name="Shi J."/>
            <person name="Smirnov S."/>
            <person name="Smith C."/>
            <person name="Sougnez C."/>
            <person name="Spencer B."/>
            <person name="Stalker J."/>
            <person name="Stange-thomann N."/>
            <person name="Stavropoulos S."/>
            <person name="Stetson K."/>
            <person name="Stone C."/>
            <person name="Stone S."/>
            <person name="Stubbs M."/>
            <person name="Talamas J."/>
            <person name="Tchuinga P."/>
            <person name="Tenzing P."/>
            <person name="Tesfaye S."/>
            <person name="Theodore J."/>
            <person name="Thoulutsang Y."/>
            <person name="Topham K."/>
            <person name="Towey S."/>
            <person name="Tsamla T."/>
            <person name="Tsomo N."/>
            <person name="Vallee D."/>
            <person name="Vassiliev H."/>
            <person name="Venkataraman V."/>
            <person name="Vinson J."/>
            <person name="Vo A."/>
            <person name="Wade C."/>
            <person name="Wang S."/>
            <person name="Wangchuk T."/>
            <person name="Wangdi T."/>
            <person name="Whittaker C."/>
            <person name="Wilkinson J."/>
            <person name="Wu Y."/>
            <person name="Wyman D."/>
            <person name="Yadav S."/>
            <person name="Yang S."/>
            <person name="Yang X."/>
            <person name="Yeager S."/>
            <person name="Yee E."/>
            <person name="Young G."/>
            <person name="Zainoun J."/>
            <person name="Zembeck L."/>
            <person name="Zimmer A."/>
            <person name="Zody M."/>
            <person name="Lander E."/>
        </authorList>
    </citation>
    <scope>NUCLEOTIDE SEQUENCE [LARGE SCALE GENOMIC DNA]</scope>
</reference>
<dbReference type="HOGENOM" id="CLU_2037237_0_0_1"/>
<dbReference type="InParanoid" id="H2YFJ2"/>
<reference evidence="1" key="3">
    <citation type="submission" date="2025-09" db="UniProtKB">
        <authorList>
            <consortium name="Ensembl"/>
        </authorList>
    </citation>
    <scope>IDENTIFICATION</scope>
</reference>
<dbReference type="Ensembl" id="ENSCSAVT00000004152.1">
    <property type="protein sequence ID" value="ENSCSAVP00000004090.1"/>
    <property type="gene ID" value="ENSCSAVG00000002412.1"/>
</dbReference>
<keyword evidence="2" id="KW-1185">Reference proteome</keyword>
<evidence type="ECO:0000313" key="2">
    <source>
        <dbReference type="Proteomes" id="UP000007875"/>
    </source>
</evidence>
<evidence type="ECO:0000313" key="1">
    <source>
        <dbReference type="Ensembl" id="ENSCSAVP00000004090.1"/>
    </source>
</evidence>
<sequence length="121" mass="13743">MHMMTSQVHRKHKLQDIYKLENIPDSLNQDCKVKLSNLSSLSLRKSELDIGASEPVTLDERPLTPINESIRSPPKTFESLSAQIRKRIYPRTNWDFISEDDQQSLAAINTRGSRSSMGSDA</sequence>
<dbReference type="AlphaFoldDB" id="H2YFJ2"/>
<proteinExistence type="predicted"/>
<dbReference type="Proteomes" id="UP000007875">
    <property type="component" value="Unassembled WGS sequence"/>
</dbReference>
<protein>
    <submittedName>
        <fullName evidence="1">Uncharacterized protein</fullName>
    </submittedName>
</protein>
<name>H2YFJ2_CIOSA</name>
<organism evidence="1 2">
    <name type="scientific">Ciona savignyi</name>
    <name type="common">Pacific transparent sea squirt</name>
    <dbReference type="NCBI Taxonomy" id="51511"/>
    <lineage>
        <taxon>Eukaryota</taxon>
        <taxon>Metazoa</taxon>
        <taxon>Chordata</taxon>
        <taxon>Tunicata</taxon>
        <taxon>Ascidiacea</taxon>
        <taxon>Phlebobranchia</taxon>
        <taxon>Cionidae</taxon>
        <taxon>Ciona</taxon>
    </lineage>
</organism>
<reference evidence="1" key="2">
    <citation type="submission" date="2025-08" db="UniProtKB">
        <authorList>
            <consortium name="Ensembl"/>
        </authorList>
    </citation>
    <scope>IDENTIFICATION</scope>
</reference>
<accession>H2YFJ2</accession>